<comment type="similarity">
    <text evidence="1 4">Belongs to the glycosyl hydrolase 26 family.</text>
</comment>
<dbReference type="AlphaFoldDB" id="A0A9X1SX09"/>
<dbReference type="PROSITE" id="PS51764">
    <property type="entry name" value="GH26"/>
    <property type="match status" value="1"/>
</dbReference>
<dbReference type="Pfam" id="PF02018">
    <property type="entry name" value="CBM_4_9"/>
    <property type="match status" value="1"/>
</dbReference>
<feature type="signal peptide" evidence="6">
    <location>
        <begin position="1"/>
        <end position="20"/>
    </location>
</feature>
<dbReference type="InterPro" id="IPR017853">
    <property type="entry name" value="GH"/>
</dbReference>
<evidence type="ECO:0000256" key="5">
    <source>
        <dbReference type="SAM" id="MobiDB-lite"/>
    </source>
</evidence>
<dbReference type="GO" id="GO:0006080">
    <property type="term" value="P:substituted mannan metabolic process"/>
    <property type="evidence" value="ECO:0007669"/>
    <property type="project" value="InterPro"/>
</dbReference>
<dbReference type="Gene3D" id="2.60.120.260">
    <property type="entry name" value="Galactose-binding domain-like"/>
    <property type="match status" value="1"/>
</dbReference>
<keyword evidence="3 4" id="KW-0326">Glycosidase</keyword>
<dbReference type="PANTHER" id="PTHR40079:SF4">
    <property type="entry name" value="GH26 DOMAIN-CONTAINING PROTEIN-RELATED"/>
    <property type="match status" value="1"/>
</dbReference>
<dbReference type="InterPro" id="IPR000805">
    <property type="entry name" value="Glyco_hydro_26"/>
</dbReference>
<evidence type="ECO:0000256" key="4">
    <source>
        <dbReference type="PROSITE-ProRule" id="PRU01100"/>
    </source>
</evidence>
<dbReference type="PANTHER" id="PTHR40079">
    <property type="entry name" value="MANNAN ENDO-1,4-BETA-MANNOSIDASE E-RELATED"/>
    <property type="match status" value="1"/>
</dbReference>
<keyword evidence="2 4" id="KW-0378">Hydrolase</keyword>
<sequence>MAIATAVVASLAAGAAVSFAQGGRAEPEKAEKRHETQLVANGTFESGGNGWKIKSPGRLDVVSEGRAGGAIQIGTAEKSTVALNDVANVAPGTAAGSEFRVSAWVRTSTPNVSTQLRVREVRHGELLGEGTDQVSLRDTEWHQLTFAYRSQAQDSTLDLNVVAWQLPAASTLVVDDVSMSTYAPVVSPPPPATAEPTPTKVPTSTEPPKEPGPTGTATSTTVPEEPTQPEPGEECTLDDKLVPSCGALWGMYTRKTANDWVTPFTDLEKSTGRTFDIVKRYHDWSNKGANGQFPDADEKELGADGRRILFFAWVSNTWSNGGHAKWKDIAAGKYDESVIIPQAQRLKAWPHKFFLGYDHEMDGVTRNDFGTSAEYVAAYRHIYDVLKKQGVTNAVWVWNPTGYLGNEEKIAGMYPGDAYVDWIGYDPYNFHLCHGSPWRDTKTVLTTFYSWLEKKGLGDKPFMLAEFGSSFDPKNPAAMGDWYADMVPAMKALPNIKAAVHFNSGNGKQYCDYRITTNKQSMEGFAEAGQDPYLQPLG</sequence>
<evidence type="ECO:0000256" key="1">
    <source>
        <dbReference type="ARBA" id="ARBA00007754"/>
    </source>
</evidence>
<evidence type="ECO:0000313" key="9">
    <source>
        <dbReference type="Proteomes" id="UP001138997"/>
    </source>
</evidence>
<evidence type="ECO:0000256" key="6">
    <source>
        <dbReference type="SAM" id="SignalP"/>
    </source>
</evidence>
<name>A0A9X1SX09_9ACTN</name>
<dbReference type="Proteomes" id="UP001138997">
    <property type="component" value="Unassembled WGS sequence"/>
</dbReference>
<feature type="active site" description="Proton donor" evidence="4">
    <location>
        <position position="360"/>
    </location>
</feature>
<evidence type="ECO:0000256" key="3">
    <source>
        <dbReference type="ARBA" id="ARBA00023295"/>
    </source>
</evidence>
<feature type="compositionally biased region" description="Low complexity" evidence="5">
    <location>
        <begin position="194"/>
        <end position="225"/>
    </location>
</feature>
<dbReference type="SUPFAM" id="SSF51445">
    <property type="entry name" value="(Trans)glycosidases"/>
    <property type="match status" value="1"/>
</dbReference>
<evidence type="ECO:0000256" key="2">
    <source>
        <dbReference type="ARBA" id="ARBA00022801"/>
    </source>
</evidence>
<organism evidence="8 9">
    <name type="scientific">Kineosporia babensis</name>
    <dbReference type="NCBI Taxonomy" id="499548"/>
    <lineage>
        <taxon>Bacteria</taxon>
        <taxon>Bacillati</taxon>
        <taxon>Actinomycetota</taxon>
        <taxon>Actinomycetes</taxon>
        <taxon>Kineosporiales</taxon>
        <taxon>Kineosporiaceae</taxon>
        <taxon>Kineosporia</taxon>
    </lineage>
</organism>
<evidence type="ECO:0000313" key="8">
    <source>
        <dbReference type="EMBL" id="MCD5315356.1"/>
    </source>
</evidence>
<evidence type="ECO:0000259" key="7">
    <source>
        <dbReference type="PROSITE" id="PS51764"/>
    </source>
</evidence>
<dbReference type="Pfam" id="PF02156">
    <property type="entry name" value="Glyco_hydro_26"/>
    <property type="match status" value="1"/>
</dbReference>
<accession>A0A9X1SX09</accession>
<dbReference type="InterPro" id="IPR022790">
    <property type="entry name" value="GH26_dom"/>
</dbReference>
<dbReference type="GO" id="GO:0016985">
    <property type="term" value="F:mannan endo-1,4-beta-mannosidase activity"/>
    <property type="evidence" value="ECO:0007669"/>
    <property type="project" value="InterPro"/>
</dbReference>
<feature type="active site" description="Nucleophile" evidence="4">
    <location>
        <position position="466"/>
    </location>
</feature>
<comment type="caution">
    <text evidence="8">The sequence shown here is derived from an EMBL/GenBank/DDBJ whole genome shotgun (WGS) entry which is preliminary data.</text>
</comment>
<dbReference type="InterPro" id="IPR008979">
    <property type="entry name" value="Galactose-bd-like_sf"/>
</dbReference>
<reference evidence="8" key="1">
    <citation type="submission" date="2021-11" db="EMBL/GenBank/DDBJ databases">
        <title>Streptomyces corallinus and Kineosporia corallina sp. nov., two new coral-derived marine actinobacteria.</title>
        <authorList>
            <person name="Buangrab K."/>
            <person name="Sutthacheep M."/>
            <person name="Yeemin T."/>
            <person name="Harunari E."/>
            <person name="Igarashi Y."/>
            <person name="Sripreechasak P."/>
            <person name="Kanchanasin P."/>
            <person name="Tanasupawat S."/>
            <person name="Phongsopitanun W."/>
        </authorList>
    </citation>
    <scope>NUCLEOTIDE SEQUENCE</scope>
    <source>
        <strain evidence="8">JCM 31032</strain>
    </source>
</reference>
<dbReference type="RefSeq" id="WP_231448158.1">
    <property type="nucleotide sequence ID" value="NZ_JAJOMB010000021.1"/>
</dbReference>
<feature type="region of interest" description="Disordered" evidence="5">
    <location>
        <begin position="185"/>
        <end position="238"/>
    </location>
</feature>
<gene>
    <name evidence="8" type="ORF">LR394_31095</name>
</gene>
<keyword evidence="9" id="KW-1185">Reference proteome</keyword>
<feature type="domain" description="GH26" evidence="7">
    <location>
        <begin position="225"/>
        <end position="538"/>
    </location>
</feature>
<proteinExistence type="inferred from homology"/>
<dbReference type="SUPFAM" id="SSF49785">
    <property type="entry name" value="Galactose-binding domain-like"/>
    <property type="match status" value="1"/>
</dbReference>
<feature type="chain" id="PRO_5040995106" evidence="6">
    <location>
        <begin position="21"/>
        <end position="538"/>
    </location>
</feature>
<protein>
    <submittedName>
        <fullName evidence="8">Carbohydrate binding domain-containing protein</fullName>
    </submittedName>
</protein>
<dbReference type="InterPro" id="IPR003305">
    <property type="entry name" value="CenC_carb-bd"/>
</dbReference>
<keyword evidence="6" id="KW-0732">Signal</keyword>
<dbReference type="Gene3D" id="3.20.20.80">
    <property type="entry name" value="Glycosidases"/>
    <property type="match status" value="1"/>
</dbReference>
<dbReference type="EMBL" id="JAJOMB010000021">
    <property type="protein sequence ID" value="MCD5315356.1"/>
    <property type="molecule type" value="Genomic_DNA"/>
</dbReference>